<dbReference type="Pfam" id="PF01547">
    <property type="entry name" value="SBP_bac_1"/>
    <property type="match status" value="1"/>
</dbReference>
<dbReference type="Gene3D" id="3.40.190.10">
    <property type="entry name" value="Periplasmic binding protein-like II"/>
    <property type="match status" value="1"/>
</dbReference>
<dbReference type="EMBL" id="VDCQ01000016">
    <property type="protein sequence ID" value="TNJ65660.1"/>
    <property type="molecule type" value="Genomic_DNA"/>
</dbReference>
<feature type="chain" id="PRO_5039524297" evidence="7">
    <location>
        <begin position="21"/>
        <end position="444"/>
    </location>
</feature>
<dbReference type="PANTHER" id="PTHR43649:SF33">
    <property type="entry name" value="POLYGALACTURONAN_RHAMNOGALACTURONAN-BINDING PROTEIN YTCQ"/>
    <property type="match status" value="1"/>
</dbReference>
<evidence type="ECO:0000256" key="4">
    <source>
        <dbReference type="ARBA" id="ARBA00023139"/>
    </source>
</evidence>
<evidence type="ECO:0000256" key="6">
    <source>
        <dbReference type="SAM" id="MobiDB-lite"/>
    </source>
</evidence>
<gene>
    <name evidence="8" type="ORF">FE784_13455</name>
</gene>
<comment type="caution">
    <text evidence="8">The sequence shown here is derived from an EMBL/GenBank/DDBJ whole genome shotgun (WGS) entry which is preliminary data.</text>
</comment>
<name>A0A5C4TAN0_9BACL</name>
<reference evidence="8 9" key="1">
    <citation type="submission" date="2019-05" db="EMBL/GenBank/DDBJ databases">
        <title>We sequenced the genome of Paenibacillus hemerocallicola KCTC 33185 for further insight into its adaptation and study the phylogeny of Paenibacillus.</title>
        <authorList>
            <person name="Narsing Rao M.P."/>
        </authorList>
    </citation>
    <scope>NUCLEOTIDE SEQUENCE [LARGE SCALE GENOMIC DNA]</scope>
    <source>
        <strain evidence="8 9">KCTC 33185</strain>
    </source>
</reference>
<dbReference type="InterPro" id="IPR006059">
    <property type="entry name" value="SBP"/>
</dbReference>
<proteinExistence type="predicted"/>
<dbReference type="SUPFAM" id="SSF53850">
    <property type="entry name" value="Periplasmic binding protein-like II"/>
    <property type="match status" value="1"/>
</dbReference>
<dbReference type="AlphaFoldDB" id="A0A5C4TAN0"/>
<sequence length="444" mass="48487">MIKKRVSLAIVLTSMATIFAACGGGTAQQAANSPDTTGTSTPAPAKSANTGPREITMYTAGGAIDEKTFDSMYGNAIRKKFPDVTVKYIPNGKGSTMADLITAGTTVDVVFDSIAYANTFRDFGIQVDMTPYIKSRGLDLGKFEQTAIDFQRKMGNGAINSLPVWTASAGLFYNKELFDKFGVPYPKDNITWTEVYDLAKRLTRNEGGIQYVGYVTAAGSQANTNQLGLKYIDAKTGKAQIDNDDWTKFMQSIAQFFQITGVDWTAQNSTVAAMRAMFEKERVAAMYTNYSGGTPPDDMKWDVVKVPSYEQAPGVGPQSYPAYLSIASLSKNKELAFDVIAYLVSEEYQLENTKAGRATVLNNKDIIKQYGASMEKFKGKNIAAMFPEKRAPIGDYTPYDTIASGKFAAAFTEVIVNKKDINTALREANEAANKEIEALKQKTK</sequence>
<keyword evidence="3" id="KW-0472">Membrane</keyword>
<evidence type="ECO:0000256" key="2">
    <source>
        <dbReference type="ARBA" id="ARBA00022729"/>
    </source>
</evidence>
<evidence type="ECO:0000256" key="1">
    <source>
        <dbReference type="ARBA" id="ARBA00022475"/>
    </source>
</evidence>
<feature type="signal peptide" evidence="7">
    <location>
        <begin position="1"/>
        <end position="20"/>
    </location>
</feature>
<keyword evidence="9" id="KW-1185">Reference proteome</keyword>
<dbReference type="PANTHER" id="PTHR43649">
    <property type="entry name" value="ARABINOSE-BINDING PROTEIN-RELATED"/>
    <property type="match status" value="1"/>
</dbReference>
<feature type="compositionally biased region" description="Polar residues" evidence="6">
    <location>
        <begin position="32"/>
        <end position="50"/>
    </location>
</feature>
<evidence type="ECO:0000256" key="3">
    <source>
        <dbReference type="ARBA" id="ARBA00023136"/>
    </source>
</evidence>
<feature type="region of interest" description="Disordered" evidence="6">
    <location>
        <begin position="29"/>
        <end position="52"/>
    </location>
</feature>
<dbReference type="RefSeq" id="WP_139602721.1">
    <property type="nucleotide sequence ID" value="NZ_VDCQ01000016.1"/>
</dbReference>
<keyword evidence="5" id="KW-0449">Lipoprotein</keyword>
<dbReference type="PROSITE" id="PS51257">
    <property type="entry name" value="PROKAR_LIPOPROTEIN"/>
    <property type="match status" value="1"/>
</dbReference>
<evidence type="ECO:0000256" key="7">
    <source>
        <dbReference type="SAM" id="SignalP"/>
    </source>
</evidence>
<protein>
    <submittedName>
        <fullName evidence="8">Extracellular solute-binding protein</fullName>
    </submittedName>
</protein>
<keyword evidence="4" id="KW-0564">Palmitate</keyword>
<evidence type="ECO:0000313" key="9">
    <source>
        <dbReference type="Proteomes" id="UP000307943"/>
    </source>
</evidence>
<evidence type="ECO:0000313" key="8">
    <source>
        <dbReference type="EMBL" id="TNJ65660.1"/>
    </source>
</evidence>
<dbReference type="OrthoDB" id="2545397at2"/>
<keyword evidence="2 7" id="KW-0732">Signal</keyword>
<evidence type="ECO:0000256" key="5">
    <source>
        <dbReference type="ARBA" id="ARBA00023288"/>
    </source>
</evidence>
<organism evidence="8 9">
    <name type="scientific">Paenibacillus hemerocallicola</name>
    <dbReference type="NCBI Taxonomy" id="1172614"/>
    <lineage>
        <taxon>Bacteria</taxon>
        <taxon>Bacillati</taxon>
        <taxon>Bacillota</taxon>
        <taxon>Bacilli</taxon>
        <taxon>Bacillales</taxon>
        <taxon>Paenibacillaceae</taxon>
        <taxon>Paenibacillus</taxon>
    </lineage>
</organism>
<keyword evidence="1" id="KW-1003">Cell membrane</keyword>
<dbReference type="InterPro" id="IPR050490">
    <property type="entry name" value="Bact_solute-bd_prot1"/>
</dbReference>
<dbReference type="Proteomes" id="UP000307943">
    <property type="component" value="Unassembled WGS sequence"/>
</dbReference>
<accession>A0A5C4TAN0</accession>